<organism evidence="3 4">
    <name type="scientific">Cryoendolithus antarcticus</name>
    <dbReference type="NCBI Taxonomy" id="1507870"/>
    <lineage>
        <taxon>Eukaryota</taxon>
        <taxon>Fungi</taxon>
        <taxon>Dikarya</taxon>
        <taxon>Ascomycota</taxon>
        <taxon>Pezizomycotina</taxon>
        <taxon>Dothideomycetes</taxon>
        <taxon>Dothideomycetidae</taxon>
        <taxon>Cladosporiales</taxon>
        <taxon>Cladosporiaceae</taxon>
        <taxon>Cryoendolithus</taxon>
    </lineage>
</organism>
<evidence type="ECO:0000313" key="4">
    <source>
        <dbReference type="Proteomes" id="UP000192596"/>
    </source>
</evidence>
<evidence type="ECO:0000313" key="3">
    <source>
        <dbReference type="EMBL" id="OQO11754.1"/>
    </source>
</evidence>
<evidence type="ECO:0000256" key="1">
    <source>
        <dbReference type="SAM" id="MobiDB-lite"/>
    </source>
</evidence>
<proteinExistence type="predicted"/>
<dbReference type="InParanoid" id="A0A1V8TKC0"/>
<dbReference type="STRING" id="1507870.A0A1V8TKC0"/>
<dbReference type="PROSITE" id="PS50888">
    <property type="entry name" value="BHLH"/>
    <property type="match status" value="1"/>
</dbReference>
<dbReference type="InterPro" id="IPR011598">
    <property type="entry name" value="bHLH_dom"/>
</dbReference>
<dbReference type="EMBL" id="NAJO01000006">
    <property type="protein sequence ID" value="OQO11754.1"/>
    <property type="molecule type" value="Genomic_DNA"/>
</dbReference>
<dbReference type="OrthoDB" id="5778525at2759"/>
<protein>
    <recommendedName>
        <fullName evidence="2">BHLH domain-containing protein</fullName>
    </recommendedName>
</protein>
<evidence type="ECO:0000259" key="2">
    <source>
        <dbReference type="PROSITE" id="PS50888"/>
    </source>
</evidence>
<dbReference type="InterPro" id="IPR036638">
    <property type="entry name" value="HLH_DNA-bd_sf"/>
</dbReference>
<dbReference type="Gene3D" id="4.10.280.10">
    <property type="entry name" value="Helix-loop-helix DNA-binding domain"/>
    <property type="match status" value="1"/>
</dbReference>
<comment type="caution">
    <text evidence="3">The sequence shown here is derived from an EMBL/GenBank/DDBJ whole genome shotgun (WGS) entry which is preliminary data.</text>
</comment>
<feature type="region of interest" description="Disordered" evidence="1">
    <location>
        <begin position="1"/>
        <end position="42"/>
    </location>
</feature>
<keyword evidence="4" id="KW-1185">Reference proteome</keyword>
<sequence length="135" mass="15211">MSMPPPPTPPQMGNANAIGGKTPLTEQQKRENHVKSEQKRRNEIRIGCERLASLLDMKGQGKSEARILELTVQAIKEQLALREAIKQHIEETRGQASVNAVDEMYREAMEDAKANNYGIGPVERRGSRIKKEDEY</sequence>
<dbReference type="AlphaFoldDB" id="A0A1V8TKC0"/>
<feature type="compositionally biased region" description="Pro residues" evidence="1">
    <location>
        <begin position="1"/>
        <end position="10"/>
    </location>
</feature>
<name>A0A1V8TKC0_9PEZI</name>
<dbReference type="Proteomes" id="UP000192596">
    <property type="component" value="Unassembled WGS sequence"/>
</dbReference>
<feature type="domain" description="BHLH" evidence="2">
    <location>
        <begin position="28"/>
        <end position="78"/>
    </location>
</feature>
<reference evidence="4" key="1">
    <citation type="submission" date="2017-03" db="EMBL/GenBank/DDBJ databases">
        <title>Genomes of endolithic fungi from Antarctica.</title>
        <authorList>
            <person name="Coleine C."/>
            <person name="Masonjones S."/>
            <person name="Stajich J.E."/>
        </authorList>
    </citation>
    <scope>NUCLEOTIDE SEQUENCE [LARGE SCALE GENOMIC DNA]</scope>
    <source>
        <strain evidence="4">CCFEE 5527</strain>
    </source>
</reference>
<feature type="compositionally biased region" description="Basic and acidic residues" evidence="1">
    <location>
        <begin position="27"/>
        <end position="42"/>
    </location>
</feature>
<dbReference type="Pfam" id="PF00010">
    <property type="entry name" value="HLH"/>
    <property type="match status" value="1"/>
</dbReference>
<accession>A0A1V8TKC0</accession>
<dbReference type="SUPFAM" id="SSF47459">
    <property type="entry name" value="HLH, helix-loop-helix DNA-binding domain"/>
    <property type="match status" value="1"/>
</dbReference>
<dbReference type="GO" id="GO:0046983">
    <property type="term" value="F:protein dimerization activity"/>
    <property type="evidence" value="ECO:0007669"/>
    <property type="project" value="InterPro"/>
</dbReference>
<gene>
    <name evidence="3" type="ORF">B0A48_03481</name>
</gene>